<accession>A0A7J5XFS6</accession>
<dbReference type="EMBL" id="JAAKFY010000025">
    <property type="protein sequence ID" value="KAF3835549.1"/>
    <property type="molecule type" value="Genomic_DNA"/>
</dbReference>
<evidence type="ECO:0000256" key="1">
    <source>
        <dbReference type="SAM" id="MobiDB-lite"/>
    </source>
</evidence>
<name>A0A7J5XFS6_DISMA</name>
<protein>
    <submittedName>
        <fullName evidence="2">Uncharacterized protein</fullName>
    </submittedName>
</protein>
<reference evidence="2 3" key="1">
    <citation type="submission" date="2020-03" db="EMBL/GenBank/DDBJ databases">
        <title>Dissostichus mawsoni Genome sequencing and assembly.</title>
        <authorList>
            <person name="Park H."/>
        </authorList>
    </citation>
    <scope>NUCLEOTIDE SEQUENCE [LARGE SCALE GENOMIC DNA]</scope>
    <source>
        <strain evidence="2">DM0001</strain>
        <tissue evidence="2">Muscle</tissue>
    </source>
</reference>
<dbReference type="Proteomes" id="UP000518266">
    <property type="component" value="Unassembled WGS sequence"/>
</dbReference>
<organism evidence="2 3">
    <name type="scientific">Dissostichus mawsoni</name>
    <name type="common">Antarctic cod</name>
    <dbReference type="NCBI Taxonomy" id="36200"/>
    <lineage>
        <taxon>Eukaryota</taxon>
        <taxon>Metazoa</taxon>
        <taxon>Chordata</taxon>
        <taxon>Craniata</taxon>
        <taxon>Vertebrata</taxon>
        <taxon>Euteleostomi</taxon>
        <taxon>Actinopterygii</taxon>
        <taxon>Neopterygii</taxon>
        <taxon>Teleostei</taxon>
        <taxon>Neoteleostei</taxon>
        <taxon>Acanthomorphata</taxon>
        <taxon>Eupercaria</taxon>
        <taxon>Perciformes</taxon>
        <taxon>Notothenioidei</taxon>
        <taxon>Nototheniidae</taxon>
        <taxon>Dissostichus</taxon>
    </lineage>
</organism>
<feature type="region of interest" description="Disordered" evidence="1">
    <location>
        <begin position="302"/>
        <end position="323"/>
    </location>
</feature>
<feature type="region of interest" description="Disordered" evidence="1">
    <location>
        <begin position="96"/>
        <end position="115"/>
    </location>
</feature>
<dbReference type="AlphaFoldDB" id="A0A7J5XFS6"/>
<proteinExistence type="predicted"/>
<comment type="caution">
    <text evidence="2">The sequence shown here is derived from an EMBL/GenBank/DDBJ whole genome shotgun (WGS) entry which is preliminary data.</text>
</comment>
<evidence type="ECO:0000313" key="2">
    <source>
        <dbReference type="EMBL" id="KAF3835549.1"/>
    </source>
</evidence>
<feature type="compositionally biased region" description="Basic and acidic residues" evidence="1">
    <location>
        <begin position="305"/>
        <end position="323"/>
    </location>
</feature>
<sequence length="323" mass="35813">MPTSKLRLPAARDGAPGWGTVPLNQALSQLLDLQSQLLNQREGGGLHHLPLEPPAEGLLPAGLTPAQLLALPLSLPLPPESQTQLLLHRLQLHSRVRVRPPPDPRAQLPAELRQPPRLLAQHLPQPAPRDLDRDLTPLQLTDEGVSLSQDAALSPCALLMLPLHVPPGVTHLLQLQSFPPQQQLQALTHTEASMSDWLQRERKKKKSHAALPSRSLSFSLSISRSRRVSSSFSSTLRNFSSTARWGLRPLQVGLQPLQGSAQVVLRPHRLPLHPLIRLQLQLGLEERRLQSQNLTLTPDTVCTQRLEENTQRGGRERRTQTEG</sequence>
<gene>
    <name evidence="2" type="ORF">F7725_028107</name>
</gene>
<evidence type="ECO:0000313" key="3">
    <source>
        <dbReference type="Proteomes" id="UP000518266"/>
    </source>
</evidence>
<keyword evidence="3" id="KW-1185">Reference proteome</keyword>